<evidence type="ECO:0000313" key="9">
    <source>
        <dbReference type="Proteomes" id="UP000294835"/>
    </source>
</evidence>
<evidence type="ECO:0000259" key="7">
    <source>
        <dbReference type="PROSITE" id="PS50123"/>
    </source>
</evidence>
<keyword evidence="9" id="KW-1185">Reference proteome</keyword>
<feature type="binding site" evidence="6">
    <location>
        <position position="87"/>
    </location>
    <ligand>
        <name>S-adenosyl-L-methionine</name>
        <dbReference type="ChEBI" id="CHEBI:59789"/>
    </ligand>
</feature>
<keyword evidence="2 5" id="KW-0489">Methyltransferase</keyword>
<sequence length="289" mass="33616">MRDEIDAGGTDEIGLTEANYAAFEEFFYRKTGISFDVSKRYFVRKRIARRMQATGHDRFRSYFSFMRLEPSQDEFQALVNEMTVNETYFFREEHQFRCLVDTILPEIASRRPNAPLTIWSMPCATGEEPYSIALYLLEHWKGLPDHDVTLLASDIDTSVLNAARNGYFSERSLHYLPAALRVRHFRPAKNGKHRINYDIRDVVEFAKVNLLSPPARFRQGDIDVVFCRNLLIYFDQQAQRRAVENIAEALRPGGYVLLGHSESMSRISDLFAVRRFAEGIVYQKPHEDR</sequence>
<dbReference type="Pfam" id="PF01739">
    <property type="entry name" value="CheR"/>
    <property type="match status" value="1"/>
</dbReference>
<evidence type="ECO:0000256" key="5">
    <source>
        <dbReference type="PIRNR" id="PIRNR000410"/>
    </source>
</evidence>
<organism evidence="8 9">
    <name type="scientific">Rhodovulum marinum</name>
    <dbReference type="NCBI Taxonomy" id="320662"/>
    <lineage>
        <taxon>Bacteria</taxon>
        <taxon>Pseudomonadati</taxon>
        <taxon>Pseudomonadota</taxon>
        <taxon>Alphaproteobacteria</taxon>
        <taxon>Rhodobacterales</taxon>
        <taxon>Paracoccaceae</taxon>
        <taxon>Rhodovulum</taxon>
    </lineage>
</organism>
<dbReference type="InterPro" id="IPR036804">
    <property type="entry name" value="CheR_N_sf"/>
</dbReference>
<feature type="binding site" evidence="6">
    <location>
        <begin position="228"/>
        <end position="229"/>
    </location>
    <ligand>
        <name>S-adenosyl-L-methionine</name>
        <dbReference type="ChEBI" id="CHEBI:59789"/>
    </ligand>
</feature>
<evidence type="ECO:0000256" key="6">
    <source>
        <dbReference type="PIRSR" id="PIRSR000410-1"/>
    </source>
</evidence>
<evidence type="ECO:0000256" key="1">
    <source>
        <dbReference type="ARBA" id="ARBA00001541"/>
    </source>
</evidence>
<keyword evidence="4 5" id="KW-0949">S-adenosyl-L-methionine</keyword>
<dbReference type="PROSITE" id="PS50123">
    <property type="entry name" value="CHER"/>
    <property type="match status" value="1"/>
</dbReference>
<dbReference type="EMBL" id="SLXP01000001">
    <property type="protein sequence ID" value="TCP44132.1"/>
    <property type="molecule type" value="Genomic_DNA"/>
</dbReference>
<dbReference type="Gene3D" id="1.10.155.10">
    <property type="entry name" value="Chemotaxis receptor methyltransferase CheR, N-terminal domain"/>
    <property type="match status" value="1"/>
</dbReference>
<dbReference type="InterPro" id="IPR000780">
    <property type="entry name" value="CheR_MeTrfase"/>
</dbReference>
<dbReference type="GO" id="GO:0008983">
    <property type="term" value="F:protein-glutamate O-methyltransferase activity"/>
    <property type="evidence" value="ECO:0007669"/>
    <property type="project" value="UniProtKB-EC"/>
</dbReference>
<dbReference type="Pfam" id="PF03705">
    <property type="entry name" value="CheR_N"/>
    <property type="match status" value="1"/>
</dbReference>
<dbReference type="PRINTS" id="PR00996">
    <property type="entry name" value="CHERMTFRASE"/>
</dbReference>
<feature type="domain" description="CheR-type methyltransferase" evidence="7">
    <location>
        <begin position="8"/>
        <end position="287"/>
    </location>
</feature>
<evidence type="ECO:0000256" key="4">
    <source>
        <dbReference type="ARBA" id="ARBA00022691"/>
    </source>
</evidence>
<dbReference type="PANTHER" id="PTHR24422:SF10">
    <property type="entry name" value="CHEMOTAXIS PROTEIN METHYLTRANSFERASE 2"/>
    <property type="match status" value="1"/>
</dbReference>
<feature type="binding site" evidence="6">
    <location>
        <position position="91"/>
    </location>
    <ligand>
        <name>S-adenosyl-L-methionine</name>
        <dbReference type="ChEBI" id="CHEBI:59789"/>
    </ligand>
</feature>
<dbReference type="SMART" id="SM00138">
    <property type="entry name" value="MeTrc"/>
    <property type="match status" value="1"/>
</dbReference>
<accession>A0A4R2Q5P9</accession>
<feature type="binding site" evidence="6">
    <location>
        <position position="128"/>
    </location>
    <ligand>
        <name>S-adenosyl-L-methionine</name>
        <dbReference type="ChEBI" id="CHEBI:59789"/>
    </ligand>
</feature>
<dbReference type="Gene3D" id="3.40.50.150">
    <property type="entry name" value="Vaccinia Virus protein VP39"/>
    <property type="match status" value="1"/>
</dbReference>
<keyword evidence="3 5" id="KW-0808">Transferase</keyword>
<dbReference type="EC" id="2.1.1.80" evidence="5"/>
<evidence type="ECO:0000313" key="8">
    <source>
        <dbReference type="EMBL" id="TCP44132.1"/>
    </source>
</evidence>
<protein>
    <recommendedName>
        <fullName evidence="5">Chemotaxis protein methyltransferase</fullName>
        <ecNumber evidence="5">2.1.1.80</ecNumber>
    </recommendedName>
</protein>
<dbReference type="InterPro" id="IPR022642">
    <property type="entry name" value="CheR_C"/>
</dbReference>
<dbReference type="OrthoDB" id="9816309at2"/>
<evidence type="ECO:0000256" key="2">
    <source>
        <dbReference type="ARBA" id="ARBA00022603"/>
    </source>
</evidence>
<dbReference type="SUPFAM" id="SSF47757">
    <property type="entry name" value="Chemotaxis receptor methyltransferase CheR, N-terminal domain"/>
    <property type="match status" value="1"/>
</dbReference>
<dbReference type="InterPro" id="IPR022641">
    <property type="entry name" value="CheR_N"/>
</dbReference>
<gene>
    <name evidence="8" type="ORF">EV662_101219</name>
</gene>
<comment type="caution">
    <text evidence="8">The sequence shown here is derived from an EMBL/GenBank/DDBJ whole genome shotgun (WGS) entry which is preliminary data.</text>
</comment>
<dbReference type="PANTHER" id="PTHR24422">
    <property type="entry name" value="CHEMOTAXIS PROTEIN METHYLTRANSFERASE"/>
    <property type="match status" value="1"/>
</dbReference>
<dbReference type="InterPro" id="IPR050903">
    <property type="entry name" value="Bact_Chemotaxis_MeTrfase"/>
</dbReference>
<feature type="binding site" evidence="6">
    <location>
        <begin position="209"/>
        <end position="210"/>
    </location>
    <ligand>
        <name>S-adenosyl-L-methionine</name>
        <dbReference type="ChEBI" id="CHEBI:59789"/>
    </ligand>
</feature>
<comment type="function">
    <text evidence="5">Methylation of the membrane-bound methyl-accepting chemotaxis proteins (MCP) to form gamma-glutamyl methyl ester residues in MCP.</text>
</comment>
<dbReference type="GO" id="GO:0032259">
    <property type="term" value="P:methylation"/>
    <property type="evidence" value="ECO:0007669"/>
    <property type="project" value="UniProtKB-KW"/>
</dbReference>
<reference evidence="8 9" key="1">
    <citation type="submission" date="2019-03" db="EMBL/GenBank/DDBJ databases">
        <title>Genomic Encyclopedia of Type Strains, Phase IV (KMG-IV): sequencing the most valuable type-strain genomes for metagenomic binning, comparative biology and taxonomic classification.</title>
        <authorList>
            <person name="Goeker M."/>
        </authorList>
    </citation>
    <scope>NUCLEOTIDE SEQUENCE [LARGE SCALE GENOMIC DNA]</scope>
    <source>
        <strain evidence="8 9">DSM 18063</strain>
    </source>
</reference>
<dbReference type="PIRSF" id="PIRSF000410">
    <property type="entry name" value="CheR"/>
    <property type="match status" value="1"/>
</dbReference>
<dbReference type="SUPFAM" id="SSF53335">
    <property type="entry name" value="S-adenosyl-L-methionine-dependent methyltransferases"/>
    <property type="match status" value="1"/>
</dbReference>
<comment type="catalytic activity">
    <reaction evidence="1 5">
        <text>L-glutamyl-[protein] + S-adenosyl-L-methionine = [protein]-L-glutamate 5-O-methyl ester + S-adenosyl-L-homocysteine</text>
        <dbReference type="Rhea" id="RHEA:24452"/>
        <dbReference type="Rhea" id="RHEA-COMP:10208"/>
        <dbReference type="Rhea" id="RHEA-COMP:10311"/>
        <dbReference type="ChEBI" id="CHEBI:29973"/>
        <dbReference type="ChEBI" id="CHEBI:57856"/>
        <dbReference type="ChEBI" id="CHEBI:59789"/>
        <dbReference type="ChEBI" id="CHEBI:82795"/>
        <dbReference type="EC" id="2.1.1.80"/>
    </reaction>
</comment>
<feature type="binding site" evidence="6">
    <location>
        <position position="85"/>
    </location>
    <ligand>
        <name>S-adenosyl-L-methionine</name>
        <dbReference type="ChEBI" id="CHEBI:59789"/>
    </ligand>
</feature>
<dbReference type="InterPro" id="IPR029063">
    <property type="entry name" value="SAM-dependent_MTases_sf"/>
</dbReference>
<proteinExistence type="predicted"/>
<dbReference type="InterPro" id="IPR026024">
    <property type="entry name" value="Chemotaxis_MeTrfase_CheR"/>
</dbReference>
<evidence type="ECO:0000256" key="3">
    <source>
        <dbReference type="ARBA" id="ARBA00022679"/>
    </source>
</evidence>
<feature type="binding site" evidence="6">
    <location>
        <position position="154"/>
    </location>
    <ligand>
        <name>S-adenosyl-L-methionine</name>
        <dbReference type="ChEBI" id="CHEBI:59789"/>
    </ligand>
</feature>
<dbReference type="Proteomes" id="UP000294835">
    <property type="component" value="Unassembled WGS sequence"/>
</dbReference>
<name>A0A4R2Q5P9_9RHOB</name>
<dbReference type="AlphaFoldDB" id="A0A4R2Q5P9"/>
<dbReference type="RefSeq" id="WP_132460277.1">
    <property type="nucleotide sequence ID" value="NZ_SLXP01000001.1"/>
</dbReference>
<dbReference type="CDD" id="cd02440">
    <property type="entry name" value="AdoMet_MTases"/>
    <property type="match status" value="1"/>
</dbReference>